<dbReference type="PANTHER" id="PTHR34512:SF30">
    <property type="entry name" value="OUTER MEMBRANE PROTEIN ASSEMBLY FACTOR BAMB"/>
    <property type="match status" value="1"/>
</dbReference>
<organism evidence="2 3">
    <name type="scientific">Sulfidibacter corallicola</name>
    <dbReference type="NCBI Taxonomy" id="2818388"/>
    <lineage>
        <taxon>Bacteria</taxon>
        <taxon>Pseudomonadati</taxon>
        <taxon>Acidobacteriota</taxon>
        <taxon>Holophagae</taxon>
        <taxon>Acanthopleuribacterales</taxon>
        <taxon>Acanthopleuribacteraceae</taxon>
        <taxon>Sulfidibacter</taxon>
    </lineage>
</organism>
<accession>A0A8A4TP86</accession>
<evidence type="ECO:0000313" key="3">
    <source>
        <dbReference type="Proteomes" id="UP000663929"/>
    </source>
</evidence>
<dbReference type="KEGG" id="scor:J3U87_00965"/>
<reference evidence="2" key="1">
    <citation type="submission" date="2021-03" db="EMBL/GenBank/DDBJ databases">
        <title>Acanthopleuribacteraceae sp. M133.</title>
        <authorList>
            <person name="Wang G."/>
        </authorList>
    </citation>
    <scope>NUCLEOTIDE SEQUENCE</scope>
    <source>
        <strain evidence="2">M133</strain>
    </source>
</reference>
<name>A0A8A4TP86_SULCO</name>
<dbReference type="Gene3D" id="2.40.10.480">
    <property type="match status" value="1"/>
</dbReference>
<keyword evidence="3" id="KW-1185">Reference proteome</keyword>
<dbReference type="RefSeq" id="WP_237381150.1">
    <property type="nucleotide sequence ID" value="NZ_CP071793.1"/>
</dbReference>
<feature type="domain" description="Pyrrolo-quinoline quinone repeat" evidence="1">
    <location>
        <begin position="314"/>
        <end position="410"/>
    </location>
</feature>
<evidence type="ECO:0000313" key="2">
    <source>
        <dbReference type="EMBL" id="QTD51014.1"/>
    </source>
</evidence>
<dbReference type="Pfam" id="PF13360">
    <property type="entry name" value="PQQ_2"/>
    <property type="match status" value="2"/>
</dbReference>
<dbReference type="InterPro" id="IPR002372">
    <property type="entry name" value="PQQ_rpt_dom"/>
</dbReference>
<evidence type="ECO:0000259" key="1">
    <source>
        <dbReference type="Pfam" id="PF13360"/>
    </source>
</evidence>
<dbReference type="SUPFAM" id="SSF50998">
    <property type="entry name" value="Quinoprotein alcohol dehydrogenase-like"/>
    <property type="match status" value="1"/>
</dbReference>
<dbReference type="PANTHER" id="PTHR34512">
    <property type="entry name" value="CELL SURFACE PROTEIN"/>
    <property type="match status" value="1"/>
</dbReference>
<dbReference type="InterPro" id="IPR018391">
    <property type="entry name" value="PQQ_b-propeller_rpt"/>
</dbReference>
<feature type="domain" description="Pyrrolo-quinoline quinone repeat" evidence="1">
    <location>
        <begin position="85"/>
        <end position="276"/>
    </location>
</feature>
<dbReference type="Proteomes" id="UP000663929">
    <property type="component" value="Chromosome"/>
</dbReference>
<dbReference type="InterPro" id="IPR015943">
    <property type="entry name" value="WD40/YVTN_repeat-like_dom_sf"/>
</dbReference>
<dbReference type="InterPro" id="IPR011047">
    <property type="entry name" value="Quinoprotein_ADH-like_sf"/>
</dbReference>
<sequence length="420" mass="46714">MFRWFSLLVIAGTLTSPLLSGEHWPHWRGPNHNGTSSAVSIPTTWSQTESVLWRTPLPGPAPSTPVIWGDRIFLTSADGDDLVLMCLDTRGKTLWKRKIDNGNRDIRQGESNEAAPSPTTDGTHVWSFFGTGTLTAHDFEGVELWRRNMQKDYGTFGIYWGMAVSPLVVGDRLYLQLMHDGAQLVLALDKRSGKEIWRHERRSNARQESRHTYASPVMYRAQGNEWLLSHGSDYITAHNLADGAEIWRCGGLQKPDYNPFYRFVATPAVHDDLIVVPSAKGGPVLGLKPSGAKGDITDKNQFFAWKRSDQTPDVPSPLIHDGLVYLCRENGVLICMDAASGKEIYRKRTHDQRHRGSPVVAGNKILLTAMDGTISVIQTGREFKVLARNDMQEPMAASPAIAKGTLFLRTHKALYAIGSK</sequence>
<dbReference type="SMART" id="SM00564">
    <property type="entry name" value="PQQ"/>
    <property type="match status" value="3"/>
</dbReference>
<dbReference type="AlphaFoldDB" id="A0A8A4TP86"/>
<dbReference type="Gene3D" id="2.130.10.10">
    <property type="entry name" value="YVTN repeat-like/Quinoprotein amine dehydrogenase"/>
    <property type="match status" value="1"/>
</dbReference>
<proteinExistence type="predicted"/>
<protein>
    <submittedName>
        <fullName evidence="2">PQQ-binding-like beta-propeller repeat protein</fullName>
    </submittedName>
</protein>
<gene>
    <name evidence="2" type="ORF">J3U87_00965</name>
</gene>
<dbReference type="EMBL" id="CP071793">
    <property type="protein sequence ID" value="QTD51014.1"/>
    <property type="molecule type" value="Genomic_DNA"/>
</dbReference>